<organism evidence="2 3">
    <name type="scientific">Plantactinospora endophytica</name>
    <dbReference type="NCBI Taxonomy" id="673535"/>
    <lineage>
        <taxon>Bacteria</taxon>
        <taxon>Bacillati</taxon>
        <taxon>Actinomycetota</taxon>
        <taxon>Actinomycetes</taxon>
        <taxon>Micromonosporales</taxon>
        <taxon>Micromonosporaceae</taxon>
        <taxon>Plantactinospora</taxon>
    </lineage>
</organism>
<evidence type="ECO:0000313" key="3">
    <source>
        <dbReference type="Proteomes" id="UP000646749"/>
    </source>
</evidence>
<protein>
    <submittedName>
        <fullName evidence="2">Adenosylcobinamide amidohydrolase</fullName>
    </submittedName>
</protein>
<dbReference type="InterPro" id="IPR052209">
    <property type="entry name" value="CbiZ"/>
</dbReference>
<evidence type="ECO:0000256" key="1">
    <source>
        <dbReference type="SAM" id="MobiDB-lite"/>
    </source>
</evidence>
<feature type="region of interest" description="Disordered" evidence="1">
    <location>
        <begin position="114"/>
        <end position="140"/>
    </location>
</feature>
<dbReference type="PANTHER" id="PTHR35336:SF5">
    <property type="entry name" value="ADENOSYLCOBINAMIDE AMIDOHYDROLASE"/>
    <property type="match status" value="1"/>
</dbReference>
<dbReference type="PANTHER" id="PTHR35336">
    <property type="entry name" value="ADENOSYLCOBINAMIDE AMIDOHYDROLASE"/>
    <property type="match status" value="1"/>
</dbReference>
<comment type="caution">
    <text evidence="2">The sequence shown here is derived from an EMBL/GenBank/DDBJ whole genome shotgun (WGS) entry which is preliminary data.</text>
</comment>
<dbReference type="Pfam" id="PF01955">
    <property type="entry name" value="CbiZ"/>
    <property type="match status" value="1"/>
</dbReference>
<keyword evidence="3" id="KW-1185">Reference proteome</keyword>
<gene>
    <name evidence="2" type="ORF">Pen02_01340</name>
</gene>
<dbReference type="Proteomes" id="UP000646749">
    <property type="component" value="Unassembled WGS sequence"/>
</dbReference>
<sequence length="250" mass="25765">MPVEPLLTHRPEDGRDVPLLVWRLDRPALAISSGPLGGGIGVRHWVVNATVPMSYRRDDPDAHLGELADHLGLRGPGIGLLTGVDVAEVVIADDAGVRVWATVGLGAPIWAAADPNPAPNQAPNPAGPAHLTGPAHPIRRAHPIGPAHPVGPAYPVGTVNIVALLPERLADAALVNAVATVTEAKAQALRDLGLPATGTATDAVAVLCPPDGPAAPYGGPRSHWGARLARAAHRAVRDGGARPTVPWSRR</sequence>
<dbReference type="EMBL" id="BONW01000001">
    <property type="protein sequence ID" value="GIG85198.1"/>
    <property type="molecule type" value="Genomic_DNA"/>
</dbReference>
<dbReference type="RefSeq" id="WP_203863899.1">
    <property type="nucleotide sequence ID" value="NZ_BONW01000001.1"/>
</dbReference>
<accession>A0ABQ4DRW0</accession>
<reference evidence="2 3" key="1">
    <citation type="submission" date="2021-01" db="EMBL/GenBank/DDBJ databases">
        <title>Whole genome shotgun sequence of Plantactinospora endophytica NBRC 110450.</title>
        <authorList>
            <person name="Komaki H."/>
            <person name="Tamura T."/>
        </authorList>
    </citation>
    <scope>NUCLEOTIDE SEQUENCE [LARGE SCALE GENOMIC DNA]</scope>
    <source>
        <strain evidence="2 3">NBRC 110450</strain>
    </source>
</reference>
<dbReference type="InterPro" id="IPR002808">
    <property type="entry name" value="AdoCbi_amidolase"/>
</dbReference>
<evidence type="ECO:0000313" key="2">
    <source>
        <dbReference type="EMBL" id="GIG85198.1"/>
    </source>
</evidence>
<name>A0ABQ4DRW0_9ACTN</name>
<proteinExistence type="predicted"/>
<feature type="compositionally biased region" description="Pro residues" evidence="1">
    <location>
        <begin position="116"/>
        <end position="126"/>
    </location>
</feature>